<dbReference type="SUPFAM" id="SSF51126">
    <property type="entry name" value="Pectin lyase-like"/>
    <property type="match status" value="1"/>
</dbReference>
<gene>
    <name evidence="4" type="ORF">AW09_002666</name>
</gene>
<dbReference type="Pfam" id="PF05860">
    <property type="entry name" value="TPS"/>
    <property type="match status" value="1"/>
</dbReference>
<dbReference type="InterPro" id="IPR012334">
    <property type="entry name" value="Pectin_lyas_fold"/>
</dbReference>
<dbReference type="Proteomes" id="UP000020077">
    <property type="component" value="Unassembled WGS sequence"/>
</dbReference>
<feature type="region of interest" description="Disordered" evidence="1">
    <location>
        <begin position="708"/>
        <end position="727"/>
    </location>
</feature>
<proteinExistence type="predicted"/>
<evidence type="ECO:0000313" key="5">
    <source>
        <dbReference type="Proteomes" id="UP000020077"/>
    </source>
</evidence>
<feature type="signal peptide" evidence="2">
    <location>
        <begin position="1"/>
        <end position="25"/>
    </location>
</feature>
<dbReference type="NCBIfam" id="TIGR01901">
    <property type="entry name" value="adhes_NPXG"/>
    <property type="match status" value="1"/>
</dbReference>
<dbReference type="InterPro" id="IPR011050">
    <property type="entry name" value="Pectin_lyase_fold/virulence"/>
</dbReference>
<evidence type="ECO:0000259" key="3">
    <source>
        <dbReference type="SMART" id="SM00912"/>
    </source>
</evidence>
<name>A0A080LUG9_9PROT</name>
<reference evidence="4 5" key="1">
    <citation type="submission" date="2014-02" db="EMBL/GenBank/DDBJ databases">
        <title>Expanding our view of genomic diversity in Candidatus Accumulibacter clades.</title>
        <authorList>
            <person name="Skennerton C.T."/>
            <person name="Barr J.J."/>
            <person name="Slater F.R."/>
            <person name="Bond P.L."/>
            <person name="Tyson G.W."/>
        </authorList>
    </citation>
    <scope>NUCLEOTIDE SEQUENCE [LARGE SCALE GENOMIC DNA]</scope>
    <source>
        <strain evidence="5">BA-91</strain>
    </source>
</reference>
<evidence type="ECO:0000313" key="4">
    <source>
        <dbReference type="EMBL" id="KFB72153.1"/>
    </source>
</evidence>
<feature type="domain" description="Filamentous haemagglutinin FhaB/tRNA nuclease CdiA-like TPS" evidence="3">
    <location>
        <begin position="45"/>
        <end position="161"/>
    </location>
</feature>
<evidence type="ECO:0000256" key="2">
    <source>
        <dbReference type="SAM" id="SignalP"/>
    </source>
</evidence>
<sequence precursor="true">MPCKPHWQSVVALLAAVFCALPARSASTIVRDGSIGAGPTLALTPSGTVTRGAVTYQKIAIPESYGQRAGGNVFHSFSKFGVGNGDGAVFTINAPASNVISRVTGGQISAINGLLSLDPGGSGSAPNVFFINPAGVTFGVGAVVDVPAALHVSTANYLKFPDGNFHADTTTASTFSSAAPEAFGFLGTTRATITVNGGTTLRPSSPYPASVTGGDLRIDHGNLVTTGGGDLRVVAVGQPAQEVSLSGKLRPANGNLDIVNGGTIQTFGTGGSDGGNIAVSAGNIRVDSGDGGFTGIRSRTENGAGKGGHLDVAATNDILLTSAGVIASDTATSGKAGGVEVAALGNIAVRNGAYIDSSSYSAGDAGAVKVSASSLTIDGPGPWTGISSGAYGTTGKAGSVAVAVTGMLEILNGGYLYSSTFSSGDAGSLTVGAGSLRIDGSGIRSGTYDKSTGNAGHVEVAASGNMALVNGGLIESSTWSLGNAGVVGVRAGSITIDGREGGSTGIFSVARDGSTGKAGRVEVAASGNIEILNQGLITSSTASSGNAGSVKVSTGSLTIEGAGIASGAFGTTGKAGSVEILARDHIAIHSGGIITSSTTSSGDAGSVKVITGSLSIDGLGANISSAAFGTTGKAGSVEILASGDIGIRNDGYITSSTSSSGKAGSVEVAAAGKIEILNGGQVYSSTYASGDAGSVKVGAGEITIDGQGSANSTGISSGASSSSTGKGGSVNVLATGKIELLNAGSIDSSTLSSGDAGLVRISANSLTIDGQGSAETGISSGAYGTTGRGGSVEVAASRNISLLNAGRIDSSTLSSGEAGSVKVSTGSLTIAGEGTRISSGAYGVTGKGGSVEVHATENLLLLNAGRIDSSTLSSGDAGSVKVSATSLTIAGQGTRISSGAYGTAGNGGSVEVAATENILLLNAGRIDSSTLSSGDAGSVRVRAGSLIIDGQGSTAGIGSAAYGSTGKGGSVDVAVTGNISILNGGYINTSTFSSGDAGSVRVSAGSLSIDGQGAGAGIGSDPYGASGNTGNAGSIDVEVAGNIQILKGGYIDASTFSAGDAGSVKVRAGSLSIDGQGLGAGITSGAYTGSTGRTGNVEVLATGNMVILDGGYIDSSTTSSSDAGAVKVSARNLTIDGHGYKTGISSDAAFGSTGKAGSVDVHATGEIAILGGGRIDTSTRSSGQAGSVKVSAAGLSVDGQGFTLSGTGIFSNAEVLSAGQTGSVLVSASDRITLVNGGGLSVQNFATVENPGALIPTTLAVSAPTILLRDAEITASSTGNVAASHVQVDFSQRLSLDTGGITTSANQGNGGSIQITGGKGMILLDNAQISTSVQGAAGNGGDIHLQAHTLIMNTGAGWSRSARPCWISRAR</sequence>
<comment type="caution">
    <text evidence="4">The sequence shown here is derived from an EMBL/GenBank/DDBJ whole genome shotgun (WGS) entry which is preliminary data.</text>
</comment>
<evidence type="ECO:0000256" key="1">
    <source>
        <dbReference type="SAM" id="MobiDB-lite"/>
    </source>
</evidence>
<feature type="chain" id="PRO_5001750542" description="Filamentous haemagglutinin FhaB/tRNA nuclease CdiA-like TPS domain-containing protein" evidence="2">
    <location>
        <begin position="26"/>
        <end position="1371"/>
    </location>
</feature>
<organism evidence="4 5">
    <name type="scientific">Candidatus Accumulibacter phosphatis</name>
    <dbReference type="NCBI Taxonomy" id="327160"/>
    <lineage>
        <taxon>Bacteria</taxon>
        <taxon>Pseudomonadati</taxon>
        <taxon>Pseudomonadota</taxon>
        <taxon>Betaproteobacteria</taxon>
        <taxon>Candidatus Accumulibacter</taxon>
    </lineage>
</organism>
<dbReference type="EMBL" id="JDVG02000431">
    <property type="protein sequence ID" value="KFB72153.1"/>
    <property type="molecule type" value="Genomic_DNA"/>
</dbReference>
<accession>A0A080LUG9</accession>
<dbReference type="SMART" id="SM00912">
    <property type="entry name" value="Haemagg_act"/>
    <property type="match status" value="1"/>
</dbReference>
<protein>
    <recommendedName>
        <fullName evidence="3">Filamentous haemagglutinin FhaB/tRNA nuclease CdiA-like TPS domain-containing protein</fullName>
    </recommendedName>
</protein>
<dbReference type="Gene3D" id="2.160.20.10">
    <property type="entry name" value="Single-stranded right-handed beta-helix, Pectin lyase-like"/>
    <property type="match status" value="2"/>
</dbReference>
<dbReference type="InterPro" id="IPR008638">
    <property type="entry name" value="FhaB/CdiA-like_TPS"/>
</dbReference>
<feature type="compositionally biased region" description="Low complexity" evidence="1">
    <location>
        <begin position="708"/>
        <end position="724"/>
    </location>
</feature>
<keyword evidence="2" id="KW-0732">Signal</keyword>